<reference evidence="3 4" key="1">
    <citation type="submission" date="2018-07" db="EMBL/GenBank/DDBJ databases">
        <title>Genomic Encyclopedia of Type Strains, Phase III (KMG-III): the genomes of soil and plant-associated and newly described type strains.</title>
        <authorList>
            <person name="Whitman W."/>
        </authorList>
    </citation>
    <scope>NUCLEOTIDE SEQUENCE [LARGE SCALE GENOMIC DNA]</scope>
    <source>
        <strain evidence="3 4">CECT 8525</strain>
    </source>
</reference>
<accession>A0A368YE87</accession>
<dbReference type="InterPro" id="IPR027417">
    <property type="entry name" value="P-loop_NTPase"/>
</dbReference>
<protein>
    <submittedName>
        <fullName evidence="3">Putative AbiEii toxin of type IV toxin-antitoxin system</fullName>
    </submittedName>
</protein>
<feature type="compositionally biased region" description="Polar residues" evidence="1">
    <location>
        <begin position="1"/>
        <end position="16"/>
    </location>
</feature>
<dbReference type="CDD" id="cd00267">
    <property type="entry name" value="ABC_ATPase"/>
    <property type="match status" value="1"/>
</dbReference>
<comment type="caution">
    <text evidence="3">The sequence shown here is derived from an EMBL/GenBank/DDBJ whole genome shotgun (WGS) entry which is preliminary data.</text>
</comment>
<dbReference type="InterPro" id="IPR003959">
    <property type="entry name" value="ATPase_AAA_core"/>
</dbReference>
<dbReference type="Pfam" id="PF13304">
    <property type="entry name" value="AAA_21"/>
    <property type="match status" value="1"/>
</dbReference>
<name>A0A368YE87_9RHOB</name>
<sequence>MTMTAASRQQHEQNVSHWERQEKARFSDQTHIDRVQALLFDLVNEQVRLDQALARFGREDPSGAQFRLARVEETPVDKLNRLLASAQLKITVKIDGFRAVQAQHEGGEPFDFAEVSDGERAAIFLAATVLIAPPDSVLLLDEPERHLNHAIIAPLLRDLFAERPDCAMVVSTHAIDLAVEHPQARMLLMRDVRRAGPTQQEVAWDFDLLDAGEDVPELVRRDILGARRRVLFVEGTGASLDGGLYAALLPGVSVVPKGSSRDVIAATKGMRGASGLHHIEVFGLIDHDGRDDDTCDEHVKDRVHVLGLNAVEALYYHPDVINAVALAQAEHLDGFDAAIMQETAIAAAVRELAKQKDRLCARAAEMQVTEQLQRQAPTWEEVLAGEKRTITLDLNAVLGEEQDRFDEAVAQNDLATLLRRYKLRECGARGQVAQTLRFPTYRDYEGVVRQQVRKNQALRDKLRRFLGGLPEVLEG</sequence>
<dbReference type="AlphaFoldDB" id="A0A368YE87"/>
<dbReference type="EMBL" id="QPJL01000035">
    <property type="protein sequence ID" value="RCW78551.1"/>
    <property type="molecule type" value="Genomic_DNA"/>
</dbReference>
<evidence type="ECO:0000256" key="1">
    <source>
        <dbReference type="SAM" id="MobiDB-lite"/>
    </source>
</evidence>
<proteinExistence type="predicted"/>
<organism evidence="3 4">
    <name type="scientific">Paracoccus lutimaris</name>
    <dbReference type="NCBI Taxonomy" id="1490030"/>
    <lineage>
        <taxon>Bacteria</taxon>
        <taxon>Pseudomonadati</taxon>
        <taxon>Pseudomonadota</taxon>
        <taxon>Alphaproteobacteria</taxon>
        <taxon>Rhodobacterales</taxon>
        <taxon>Paracoccaceae</taxon>
        <taxon>Paracoccus</taxon>
    </lineage>
</organism>
<evidence type="ECO:0000313" key="3">
    <source>
        <dbReference type="EMBL" id="RCW78551.1"/>
    </source>
</evidence>
<feature type="region of interest" description="Disordered" evidence="1">
    <location>
        <begin position="1"/>
        <end position="22"/>
    </location>
</feature>
<dbReference type="Proteomes" id="UP000253345">
    <property type="component" value="Unassembled WGS sequence"/>
</dbReference>
<dbReference type="Gene3D" id="3.40.50.300">
    <property type="entry name" value="P-loop containing nucleotide triphosphate hydrolases"/>
    <property type="match status" value="1"/>
</dbReference>
<keyword evidence="4" id="KW-1185">Reference proteome</keyword>
<evidence type="ECO:0000259" key="2">
    <source>
        <dbReference type="Pfam" id="PF13304"/>
    </source>
</evidence>
<dbReference type="GO" id="GO:0016887">
    <property type="term" value="F:ATP hydrolysis activity"/>
    <property type="evidence" value="ECO:0007669"/>
    <property type="project" value="InterPro"/>
</dbReference>
<gene>
    <name evidence="3" type="ORF">DFP89_1351</name>
</gene>
<feature type="domain" description="ATPase AAA-type core" evidence="2">
    <location>
        <begin position="54"/>
        <end position="173"/>
    </location>
</feature>
<dbReference type="GO" id="GO:0005524">
    <property type="term" value="F:ATP binding"/>
    <property type="evidence" value="ECO:0007669"/>
    <property type="project" value="InterPro"/>
</dbReference>
<dbReference type="SUPFAM" id="SSF52540">
    <property type="entry name" value="P-loop containing nucleoside triphosphate hydrolases"/>
    <property type="match status" value="1"/>
</dbReference>
<evidence type="ECO:0000313" key="4">
    <source>
        <dbReference type="Proteomes" id="UP000253345"/>
    </source>
</evidence>